<keyword evidence="6" id="KW-0539">Nucleus</keyword>
<dbReference type="GO" id="GO:0006355">
    <property type="term" value="P:regulation of DNA-templated transcription"/>
    <property type="evidence" value="ECO:0007669"/>
    <property type="project" value="InterPro"/>
</dbReference>
<reference evidence="9 10" key="1">
    <citation type="journal article" date="2019" name="Gigascience">
        <title>Whole-genome sequence of the oriental lung fluke Paragonimus westermani.</title>
        <authorList>
            <person name="Oey H."/>
            <person name="Zakrzewski M."/>
            <person name="Narain K."/>
            <person name="Devi K.R."/>
            <person name="Agatsuma T."/>
            <person name="Nawaratna S."/>
            <person name="Gobert G.N."/>
            <person name="Jones M.K."/>
            <person name="Ragan M.A."/>
            <person name="McManus D.P."/>
            <person name="Krause L."/>
        </authorList>
    </citation>
    <scope>NUCLEOTIDE SEQUENCE [LARGE SCALE GENOMIC DNA]</scope>
    <source>
        <strain evidence="9 10">IND2009</strain>
    </source>
</reference>
<evidence type="ECO:0000259" key="8">
    <source>
        <dbReference type="PROSITE" id="PS51148"/>
    </source>
</evidence>
<comment type="caution">
    <text evidence="9">The sequence shown here is derived from an EMBL/GenBank/DDBJ whole genome shotgun (WGS) entry which is preliminary data.</text>
</comment>
<evidence type="ECO:0000313" key="10">
    <source>
        <dbReference type="Proteomes" id="UP000324629"/>
    </source>
</evidence>
<proteinExistence type="predicted"/>
<dbReference type="AlphaFoldDB" id="A0A5J4NC67"/>
<feature type="domain" description="AXH" evidence="8">
    <location>
        <begin position="321"/>
        <end position="503"/>
    </location>
</feature>
<dbReference type="GO" id="GO:0005634">
    <property type="term" value="C:nucleus"/>
    <property type="evidence" value="ECO:0007669"/>
    <property type="project" value="UniProtKB-SubCell"/>
</dbReference>
<dbReference type="GO" id="GO:0003677">
    <property type="term" value="F:DNA binding"/>
    <property type="evidence" value="ECO:0007669"/>
    <property type="project" value="UniProtKB-KW"/>
</dbReference>
<evidence type="ECO:0000256" key="1">
    <source>
        <dbReference type="ARBA" id="ARBA00004123"/>
    </source>
</evidence>
<evidence type="ECO:0000313" key="9">
    <source>
        <dbReference type="EMBL" id="KAA3673127.1"/>
    </source>
</evidence>
<dbReference type="InterPro" id="IPR036096">
    <property type="entry name" value="Ataxin_AXH_dom_sf"/>
</dbReference>
<dbReference type="InterPro" id="IPR043404">
    <property type="entry name" value="ATAXIN1-like"/>
</dbReference>
<dbReference type="PANTHER" id="PTHR13392:SF13">
    <property type="entry name" value="AXH DOMAIN-CONTAINING PROTEIN"/>
    <property type="match status" value="1"/>
</dbReference>
<evidence type="ECO:0000256" key="6">
    <source>
        <dbReference type="ARBA" id="ARBA00023242"/>
    </source>
</evidence>
<evidence type="ECO:0000256" key="3">
    <source>
        <dbReference type="ARBA" id="ARBA00023015"/>
    </source>
</evidence>
<keyword evidence="2" id="KW-0678">Repressor</keyword>
<keyword evidence="4" id="KW-0238">DNA-binding</keyword>
<dbReference type="InterPro" id="IPR003652">
    <property type="entry name" value="Ataxin_AXH_dom"/>
</dbReference>
<dbReference type="Pfam" id="PF08517">
    <property type="entry name" value="AXH"/>
    <property type="match status" value="1"/>
</dbReference>
<dbReference type="Proteomes" id="UP000324629">
    <property type="component" value="Unassembled WGS sequence"/>
</dbReference>
<dbReference type="EMBL" id="QNGE01004198">
    <property type="protein sequence ID" value="KAA3673127.1"/>
    <property type="molecule type" value="Genomic_DNA"/>
</dbReference>
<dbReference type="PANTHER" id="PTHR13392">
    <property type="entry name" value="ATAXIN 1"/>
    <property type="match status" value="1"/>
</dbReference>
<protein>
    <recommendedName>
        <fullName evidence="8">AXH domain-containing protein</fullName>
    </recommendedName>
</protein>
<gene>
    <name evidence="9" type="ORF">DEA37_0012055</name>
</gene>
<dbReference type="GO" id="GO:0003723">
    <property type="term" value="F:RNA binding"/>
    <property type="evidence" value="ECO:0007669"/>
    <property type="project" value="InterPro"/>
</dbReference>
<feature type="region of interest" description="Disordered" evidence="7">
    <location>
        <begin position="177"/>
        <end position="199"/>
    </location>
</feature>
<keyword evidence="5" id="KW-0804">Transcription</keyword>
<evidence type="ECO:0000256" key="7">
    <source>
        <dbReference type="SAM" id="MobiDB-lite"/>
    </source>
</evidence>
<organism evidence="9 10">
    <name type="scientific">Paragonimus westermani</name>
    <dbReference type="NCBI Taxonomy" id="34504"/>
    <lineage>
        <taxon>Eukaryota</taxon>
        <taxon>Metazoa</taxon>
        <taxon>Spiralia</taxon>
        <taxon>Lophotrochozoa</taxon>
        <taxon>Platyhelminthes</taxon>
        <taxon>Trematoda</taxon>
        <taxon>Digenea</taxon>
        <taxon>Plagiorchiida</taxon>
        <taxon>Troglotremata</taxon>
        <taxon>Troglotrematidae</taxon>
        <taxon>Paragonimus</taxon>
    </lineage>
</organism>
<accession>A0A5J4NC67</accession>
<dbReference type="SMART" id="SM00536">
    <property type="entry name" value="AXH"/>
    <property type="match status" value="1"/>
</dbReference>
<dbReference type="SUPFAM" id="SSF102031">
    <property type="entry name" value="AXH domain"/>
    <property type="match status" value="1"/>
</dbReference>
<keyword evidence="10" id="KW-1185">Reference proteome</keyword>
<evidence type="ECO:0000256" key="5">
    <source>
        <dbReference type="ARBA" id="ARBA00023163"/>
    </source>
</evidence>
<evidence type="ECO:0000256" key="4">
    <source>
        <dbReference type="ARBA" id="ARBA00023125"/>
    </source>
</evidence>
<comment type="subcellular location">
    <subcellularLocation>
        <location evidence="1">Nucleus</location>
    </subcellularLocation>
</comment>
<keyword evidence="3" id="KW-0805">Transcription regulation</keyword>
<sequence>MLSLESDWDTELKSATKPALNLLGYGLSNALMGQSSPSLLTYPSYAGFQKHWNQYSSVPMDSPQTLLAQLQSIMNCPNKIISTLTKDVRQSSLTYNQNQCYPVTSPFRLQSSVAPPDFNSVSSIAQSFLAQLSRVYKLAQPSTSDSHAHTDCITVGNNELPVNEQTTLNCFVDQGQSGLHRKPTDTRRAPEQTQMTTHSTDCVRFRGQESCVPMPDHPYVVKGNKPNPFSISHNGMASSSWASTKKMLSASKKTRLQTNDSRSRADQLEIATGACCSTDYASSFQLPFAEHFWKSVFQHQISNPPQQRIRMSDDCSSHDGVGFSELPNRLIDSDVGLSVRLAHGECKPMCQLTVADFVASALNEDGHVTTLLAKTLTEALVNPCLTELSWVRLAAIGVMWETNRVKLFFNTSSKRHRLLVGSSERLIGKQPSRIMWPKFGVKSFKMHKKLSLEASVDQPFYVYGFGWSSADPETTRTRWGLVSRQLTVGDICLALIRQSTVGIRKPRNQTRTVRGHSDDMQHVPIDLGMKKSTNVGEVRSSSYMSYGHISTPPDHRDTVTESGNLLKRAAGVSSPALPSECEAYQRPDEFVLHRTGYNSTKRARLYQTTRLPESSWSSNGIEPTRTAASKFHLFSASHLAKSP</sequence>
<dbReference type="PROSITE" id="PS51148">
    <property type="entry name" value="AXH"/>
    <property type="match status" value="1"/>
</dbReference>
<name>A0A5J4NC67_9TREM</name>
<evidence type="ECO:0000256" key="2">
    <source>
        <dbReference type="ARBA" id="ARBA00022491"/>
    </source>
</evidence>